<keyword evidence="9" id="KW-1185">Reference proteome</keyword>
<dbReference type="InterPro" id="IPR000673">
    <property type="entry name" value="Sig_transdc_resp-reg_Me-estase"/>
</dbReference>
<dbReference type="EMBL" id="JACCAA010000001">
    <property type="protein sequence ID" value="NYG58707.1"/>
    <property type="molecule type" value="Genomic_DNA"/>
</dbReference>
<dbReference type="SUPFAM" id="SSF52172">
    <property type="entry name" value="CheY-like"/>
    <property type="match status" value="1"/>
</dbReference>
<dbReference type="PROSITE" id="PS50110">
    <property type="entry name" value="RESPONSE_REGULATORY"/>
    <property type="match status" value="1"/>
</dbReference>
<feature type="active site" evidence="3 4">
    <location>
        <position position="207"/>
    </location>
</feature>
<comment type="subcellular location">
    <subcellularLocation>
        <location evidence="3">Cytoplasm</location>
    </subcellularLocation>
</comment>
<keyword evidence="1 3" id="KW-0378">Hydrolase</keyword>
<dbReference type="Proteomes" id="UP000540656">
    <property type="component" value="Unassembled WGS sequence"/>
</dbReference>
<dbReference type="HAMAP" id="MF_00099">
    <property type="entry name" value="CheB_chemtxs"/>
    <property type="match status" value="1"/>
</dbReference>
<dbReference type="InterPro" id="IPR001789">
    <property type="entry name" value="Sig_transdc_resp-reg_receiver"/>
</dbReference>
<comment type="function">
    <text evidence="3">Involved in chemotaxis. Part of a chemotaxis signal transduction system that modulates chemotaxis in response to various stimuli. Catalyzes the demethylation of specific methylglutamate residues introduced into the chemoreceptors (methyl-accepting chemotaxis proteins or MCP) by CheR. Also mediates the irreversible deamidation of specific glutamine residues to glutamic acid.</text>
</comment>
<dbReference type="CDD" id="cd17541">
    <property type="entry name" value="REC_CheB-like"/>
    <property type="match status" value="1"/>
</dbReference>
<dbReference type="PANTHER" id="PTHR42872">
    <property type="entry name" value="PROTEIN-GLUTAMATE METHYLESTERASE/PROTEIN-GLUTAMINE GLUTAMINASE"/>
    <property type="match status" value="1"/>
</dbReference>
<organism evidence="8 9">
    <name type="scientific">Nocardioides daedukensis</name>
    <dbReference type="NCBI Taxonomy" id="634462"/>
    <lineage>
        <taxon>Bacteria</taxon>
        <taxon>Bacillati</taxon>
        <taxon>Actinomycetota</taxon>
        <taxon>Actinomycetes</taxon>
        <taxon>Propionibacteriales</taxon>
        <taxon>Nocardioidaceae</taxon>
        <taxon>Nocardioides</taxon>
    </lineage>
</organism>
<dbReference type="SMART" id="SM00448">
    <property type="entry name" value="REC"/>
    <property type="match status" value="1"/>
</dbReference>
<dbReference type="InterPro" id="IPR008248">
    <property type="entry name" value="CheB-like"/>
</dbReference>
<feature type="active site" evidence="3 4">
    <location>
        <position position="180"/>
    </location>
</feature>
<dbReference type="NCBIfam" id="NF001965">
    <property type="entry name" value="PRK00742.1"/>
    <property type="match status" value="1"/>
</dbReference>
<dbReference type="AlphaFoldDB" id="A0A7Y9UPX4"/>
<dbReference type="Pfam" id="PF01339">
    <property type="entry name" value="CheB_methylest"/>
    <property type="match status" value="1"/>
</dbReference>
<feature type="domain" description="Response regulatory" evidence="6">
    <location>
        <begin position="1"/>
        <end position="115"/>
    </location>
</feature>
<sequence length="359" mass="37646">MDDSALVRRLVTTALTGDPGIEVVGVAVNGLDAIAKTDELLPDVVTLDIEMPELDGLGALRIIRERHPRQAVIMFSTLTERGARQTLEALSLGAADYLTKPSASGGGVSEAVATVREQLVPRIKALAGVRLIAAAVPASRIQAPDVRGQEPVAPGHGIAARSQELAAPSLGIEAVVIGCSTGGPDALARIFADLDSDFPVPIAVVQHMPPIFTRMLAERLNKVSGLEVREAVDGDEWRPGLALLAPGDFHLKLRRGPTRVDVFLDQSEPENFCRPAVDALFRSALSVFGGNVLACVLTGMGQDGLVGAGELACRGATIVVQDEPSSVVWGMPGAVAEAGLAHETVPLDQIARRLVRLST</sequence>
<keyword evidence="3 5" id="KW-0597">Phosphoprotein</keyword>
<feature type="domain" description="CheB-type methylesterase" evidence="7">
    <location>
        <begin position="168"/>
        <end position="359"/>
    </location>
</feature>
<reference evidence="8 9" key="1">
    <citation type="submission" date="2020-07" db="EMBL/GenBank/DDBJ databases">
        <title>Sequencing the genomes of 1000 actinobacteria strains.</title>
        <authorList>
            <person name="Klenk H.-P."/>
        </authorList>
    </citation>
    <scope>NUCLEOTIDE SEQUENCE [LARGE SCALE GENOMIC DNA]</scope>
    <source>
        <strain evidence="8 9">DSM 23819</strain>
    </source>
</reference>
<dbReference type="EC" id="3.5.1.44" evidence="3"/>
<dbReference type="GO" id="GO:0050568">
    <property type="term" value="F:protein-glutamine glutaminase activity"/>
    <property type="evidence" value="ECO:0007669"/>
    <property type="project" value="UniProtKB-UniRule"/>
</dbReference>
<feature type="modified residue" description="4-aspartylphosphate" evidence="3 5">
    <location>
        <position position="48"/>
    </location>
</feature>
<evidence type="ECO:0000313" key="9">
    <source>
        <dbReference type="Proteomes" id="UP000540656"/>
    </source>
</evidence>
<evidence type="ECO:0000256" key="1">
    <source>
        <dbReference type="ARBA" id="ARBA00022801"/>
    </source>
</evidence>
<protein>
    <recommendedName>
        <fullName evidence="3">Protein-glutamate methylesterase/protein-glutamine glutaminase</fullName>
        <ecNumber evidence="3">3.1.1.61</ecNumber>
        <ecNumber evidence="3">3.5.1.44</ecNumber>
    </recommendedName>
</protein>
<comment type="similarity">
    <text evidence="3">Belongs to the CheB family.</text>
</comment>
<comment type="PTM">
    <text evidence="3">Phosphorylated by CheA. Phosphorylation of the N-terminal regulatory domain activates the methylesterase activity.</text>
</comment>
<feature type="active site" evidence="3 4">
    <location>
        <position position="303"/>
    </location>
</feature>
<name>A0A7Y9UPX4_9ACTN</name>
<dbReference type="GO" id="GO:0008984">
    <property type="term" value="F:protein-glutamate methylesterase activity"/>
    <property type="evidence" value="ECO:0007669"/>
    <property type="project" value="UniProtKB-UniRule"/>
</dbReference>
<dbReference type="InterPro" id="IPR035909">
    <property type="entry name" value="CheB_C"/>
</dbReference>
<dbReference type="SUPFAM" id="SSF52738">
    <property type="entry name" value="Methylesterase CheB, C-terminal domain"/>
    <property type="match status" value="1"/>
</dbReference>
<dbReference type="InterPro" id="IPR011006">
    <property type="entry name" value="CheY-like_superfamily"/>
</dbReference>
<evidence type="ECO:0000313" key="8">
    <source>
        <dbReference type="EMBL" id="NYG58707.1"/>
    </source>
</evidence>
<comment type="catalytic activity">
    <reaction evidence="2 3">
        <text>[protein]-L-glutamate 5-O-methyl ester + H2O = L-glutamyl-[protein] + methanol + H(+)</text>
        <dbReference type="Rhea" id="RHEA:23236"/>
        <dbReference type="Rhea" id="RHEA-COMP:10208"/>
        <dbReference type="Rhea" id="RHEA-COMP:10311"/>
        <dbReference type="ChEBI" id="CHEBI:15377"/>
        <dbReference type="ChEBI" id="CHEBI:15378"/>
        <dbReference type="ChEBI" id="CHEBI:17790"/>
        <dbReference type="ChEBI" id="CHEBI:29973"/>
        <dbReference type="ChEBI" id="CHEBI:82795"/>
        <dbReference type="EC" id="3.1.1.61"/>
    </reaction>
</comment>
<accession>A0A7Y9UPX4</accession>
<dbReference type="Gene3D" id="3.40.50.180">
    <property type="entry name" value="Methylesterase CheB, C-terminal domain"/>
    <property type="match status" value="1"/>
</dbReference>
<dbReference type="GO" id="GO:0005737">
    <property type="term" value="C:cytoplasm"/>
    <property type="evidence" value="ECO:0007669"/>
    <property type="project" value="UniProtKB-SubCell"/>
</dbReference>
<evidence type="ECO:0000256" key="3">
    <source>
        <dbReference type="HAMAP-Rule" id="MF_00099"/>
    </source>
</evidence>
<evidence type="ECO:0000256" key="5">
    <source>
        <dbReference type="PROSITE-ProRule" id="PRU00169"/>
    </source>
</evidence>
<comment type="domain">
    <text evidence="3">Contains a C-terminal catalytic domain, and an N-terminal region which modulates catalytic activity.</text>
</comment>
<dbReference type="GO" id="GO:0000156">
    <property type="term" value="F:phosphorelay response regulator activity"/>
    <property type="evidence" value="ECO:0007669"/>
    <property type="project" value="InterPro"/>
</dbReference>
<keyword evidence="3" id="KW-0963">Cytoplasm</keyword>
<dbReference type="Pfam" id="PF00072">
    <property type="entry name" value="Response_reg"/>
    <property type="match status" value="1"/>
</dbReference>
<dbReference type="PIRSF" id="PIRSF000876">
    <property type="entry name" value="RR_chemtxs_CheB"/>
    <property type="match status" value="1"/>
</dbReference>
<dbReference type="Gene3D" id="3.40.50.2300">
    <property type="match status" value="1"/>
</dbReference>
<gene>
    <name evidence="3" type="primary">cheB</name>
    <name evidence="8" type="ORF">BJ980_001630</name>
</gene>
<dbReference type="CDD" id="cd16432">
    <property type="entry name" value="CheB_Rec"/>
    <property type="match status" value="1"/>
</dbReference>
<evidence type="ECO:0000259" key="7">
    <source>
        <dbReference type="PROSITE" id="PS50122"/>
    </source>
</evidence>
<dbReference type="GO" id="GO:0006935">
    <property type="term" value="P:chemotaxis"/>
    <property type="evidence" value="ECO:0007669"/>
    <property type="project" value="UniProtKB-UniRule"/>
</dbReference>
<evidence type="ECO:0000256" key="4">
    <source>
        <dbReference type="PROSITE-ProRule" id="PRU00050"/>
    </source>
</evidence>
<evidence type="ECO:0000259" key="6">
    <source>
        <dbReference type="PROSITE" id="PS50110"/>
    </source>
</evidence>
<evidence type="ECO:0000256" key="2">
    <source>
        <dbReference type="ARBA" id="ARBA00048267"/>
    </source>
</evidence>
<dbReference type="EC" id="3.1.1.61" evidence="3"/>
<proteinExistence type="inferred from homology"/>
<comment type="catalytic activity">
    <reaction evidence="3">
        <text>L-glutaminyl-[protein] + H2O = L-glutamyl-[protein] + NH4(+)</text>
        <dbReference type="Rhea" id="RHEA:16441"/>
        <dbReference type="Rhea" id="RHEA-COMP:10207"/>
        <dbReference type="Rhea" id="RHEA-COMP:10208"/>
        <dbReference type="ChEBI" id="CHEBI:15377"/>
        <dbReference type="ChEBI" id="CHEBI:28938"/>
        <dbReference type="ChEBI" id="CHEBI:29973"/>
        <dbReference type="ChEBI" id="CHEBI:30011"/>
        <dbReference type="EC" id="3.5.1.44"/>
    </reaction>
</comment>
<dbReference type="PROSITE" id="PS50122">
    <property type="entry name" value="CHEB"/>
    <property type="match status" value="1"/>
</dbReference>
<keyword evidence="3 4" id="KW-0145">Chemotaxis</keyword>
<dbReference type="PANTHER" id="PTHR42872:SF3">
    <property type="entry name" value="PROTEIN-GLUTAMATE METHYLESTERASE_PROTEIN-GLUTAMINE GLUTAMINASE 1"/>
    <property type="match status" value="1"/>
</dbReference>
<comment type="caution">
    <text evidence="8">The sequence shown here is derived from an EMBL/GenBank/DDBJ whole genome shotgun (WGS) entry which is preliminary data.</text>
</comment>